<dbReference type="Pfam" id="PF26340">
    <property type="entry name" value="DNA-SBD_ScoMcrA"/>
    <property type="match status" value="1"/>
</dbReference>
<dbReference type="EMBL" id="BLAE01000115">
    <property type="protein sequence ID" value="GES16784.1"/>
    <property type="molecule type" value="Genomic_DNA"/>
</dbReference>
<dbReference type="Proteomes" id="UP000331127">
    <property type="component" value="Unassembled WGS sequence"/>
</dbReference>
<comment type="caution">
    <text evidence="3">The sequence shown here is derived from an EMBL/GenBank/DDBJ whole genome shotgun (WGS) entry which is preliminary data.</text>
</comment>
<keyword evidence="3" id="KW-0540">Nuclease</keyword>
<keyword evidence="3" id="KW-0378">Hydrolase</keyword>
<dbReference type="InterPro" id="IPR058813">
    <property type="entry name" value="DNA-SBD_ScoMcrA"/>
</dbReference>
<gene>
    <name evidence="3" type="ORF">Amac_103820</name>
</gene>
<organism evidence="3 4">
    <name type="scientific">Acrocarpospora macrocephala</name>
    <dbReference type="NCBI Taxonomy" id="150177"/>
    <lineage>
        <taxon>Bacteria</taxon>
        <taxon>Bacillati</taxon>
        <taxon>Actinomycetota</taxon>
        <taxon>Actinomycetes</taxon>
        <taxon>Streptosporangiales</taxon>
        <taxon>Streptosporangiaceae</taxon>
        <taxon>Acrocarpospora</taxon>
    </lineage>
</organism>
<reference evidence="3 4" key="1">
    <citation type="submission" date="2019-10" db="EMBL/GenBank/DDBJ databases">
        <title>Whole genome shotgun sequence of Acrocarpospora macrocephala NBRC 16266.</title>
        <authorList>
            <person name="Ichikawa N."/>
            <person name="Kimura A."/>
            <person name="Kitahashi Y."/>
            <person name="Komaki H."/>
            <person name="Oguchi A."/>
        </authorList>
    </citation>
    <scope>NUCLEOTIDE SEQUENCE [LARGE SCALE GENOMIC DNA]</scope>
    <source>
        <strain evidence="3 4">NBRC 16266</strain>
    </source>
</reference>
<evidence type="ECO:0000259" key="2">
    <source>
        <dbReference type="Pfam" id="PF26340"/>
    </source>
</evidence>
<dbReference type="NCBIfam" id="NF045808">
    <property type="entry name" value="PT-DNA_restrict"/>
    <property type="match status" value="1"/>
</dbReference>
<keyword evidence="3" id="KW-0255">Endonuclease</keyword>
<feature type="domain" description="HNH nuclease" evidence="1">
    <location>
        <begin position="183"/>
        <end position="235"/>
    </location>
</feature>
<dbReference type="InterPro" id="IPR011396">
    <property type="entry name" value="PT_DNA_restrict"/>
</dbReference>
<name>A0A5M3X6S7_9ACTN</name>
<proteinExistence type="predicted"/>
<sequence length="297" mass="32661">MDWIERIAGIKRWTRGGERAPHKPLLLLYVLGRFQRHGNQPIAFSAAEAELKRLLKEYGPARDTSPGYPFHHLTSDGLWLVDTATGPGSPGPELGRLRTSQAVGRLHPDLARDLSEDPQLVVRIARYLLDANFAPSLHADLRLLVGLDLELLDTGSTATVSGAAVRRDPAFRERVLMAYEYCCAFCAYDGWLDGVAVGLDAAHVRWWAFDGPDTLVNGLCLCSIHHKLFDKGVLGLTADRTITVSARFVGRTAAARDMVLSLAGQPARQPQSGMDEVEAAHIDWHGRQVFRVPARNG</sequence>
<dbReference type="GO" id="GO:0004519">
    <property type="term" value="F:endonuclease activity"/>
    <property type="evidence" value="ECO:0007669"/>
    <property type="project" value="UniProtKB-KW"/>
</dbReference>
<evidence type="ECO:0000313" key="3">
    <source>
        <dbReference type="EMBL" id="GES16784.1"/>
    </source>
</evidence>
<dbReference type="OrthoDB" id="4464809at2"/>
<dbReference type="AlphaFoldDB" id="A0A5M3X6S7"/>
<feature type="domain" description="ScoMcrA-like DNA sulfur-binding" evidence="2">
    <location>
        <begin position="3"/>
        <end position="148"/>
    </location>
</feature>
<dbReference type="PIRSF" id="PIRSF030850">
    <property type="entry name" value="UCP030850"/>
    <property type="match status" value="1"/>
</dbReference>
<protein>
    <submittedName>
        <fullName evidence="3">HNH endonuclease</fullName>
    </submittedName>
</protein>
<dbReference type="RefSeq" id="WP_155361780.1">
    <property type="nucleotide sequence ID" value="NZ_BAAAHL010000061.1"/>
</dbReference>
<dbReference type="Pfam" id="PF13391">
    <property type="entry name" value="HNH_2"/>
    <property type="match status" value="1"/>
</dbReference>
<accession>A0A5M3X6S7</accession>
<evidence type="ECO:0000259" key="1">
    <source>
        <dbReference type="Pfam" id="PF13391"/>
    </source>
</evidence>
<dbReference type="InterPro" id="IPR003615">
    <property type="entry name" value="HNH_nuc"/>
</dbReference>
<keyword evidence="4" id="KW-1185">Reference proteome</keyword>
<evidence type="ECO:0000313" key="4">
    <source>
        <dbReference type="Proteomes" id="UP000331127"/>
    </source>
</evidence>